<feature type="region of interest" description="Disordered" evidence="1">
    <location>
        <begin position="1"/>
        <end position="42"/>
    </location>
</feature>
<evidence type="ECO:0000256" key="1">
    <source>
        <dbReference type="SAM" id="MobiDB-lite"/>
    </source>
</evidence>
<keyword evidence="3" id="KW-1185">Reference proteome</keyword>
<sequence>MMTAVGERSGLAAAAPVAEARTTGGRVAGARPTGAGAPPEVGTGLGAASRAAAAVSRAVSTVVTVAGVMTGTRAHVADRRSDPPAPIGPRSRRWRRTPTSASSPARPVRGCGV</sequence>
<evidence type="ECO:0000313" key="3">
    <source>
        <dbReference type="Proteomes" id="UP001500956"/>
    </source>
</evidence>
<accession>A0ABP8YBW5</accession>
<feature type="compositionally biased region" description="Low complexity" evidence="1">
    <location>
        <begin position="12"/>
        <end position="39"/>
    </location>
</feature>
<comment type="caution">
    <text evidence="2">The sequence shown here is derived from an EMBL/GenBank/DDBJ whole genome shotgun (WGS) entry which is preliminary data.</text>
</comment>
<organism evidence="2 3">
    <name type="scientific">Isoptericola chiayiensis</name>
    <dbReference type="NCBI Taxonomy" id="579446"/>
    <lineage>
        <taxon>Bacteria</taxon>
        <taxon>Bacillati</taxon>
        <taxon>Actinomycetota</taxon>
        <taxon>Actinomycetes</taxon>
        <taxon>Micrococcales</taxon>
        <taxon>Promicromonosporaceae</taxon>
        <taxon>Isoptericola</taxon>
    </lineage>
</organism>
<dbReference type="EMBL" id="BAABID010000008">
    <property type="protein sequence ID" value="GAA4725569.1"/>
    <property type="molecule type" value="Genomic_DNA"/>
</dbReference>
<reference evidence="3" key="1">
    <citation type="journal article" date="2019" name="Int. J. Syst. Evol. Microbiol.">
        <title>The Global Catalogue of Microorganisms (GCM) 10K type strain sequencing project: providing services to taxonomists for standard genome sequencing and annotation.</title>
        <authorList>
            <consortium name="The Broad Institute Genomics Platform"/>
            <consortium name="The Broad Institute Genome Sequencing Center for Infectious Disease"/>
            <person name="Wu L."/>
            <person name="Ma J."/>
        </authorList>
    </citation>
    <scope>NUCLEOTIDE SEQUENCE [LARGE SCALE GENOMIC DNA]</scope>
    <source>
        <strain evidence="3">JCM 18063</strain>
    </source>
</reference>
<feature type="region of interest" description="Disordered" evidence="1">
    <location>
        <begin position="71"/>
        <end position="113"/>
    </location>
</feature>
<dbReference type="Proteomes" id="UP001500956">
    <property type="component" value="Unassembled WGS sequence"/>
</dbReference>
<protein>
    <submittedName>
        <fullName evidence="2">Uncharacterized protein</fullName>
    </submittedName>
</protein>
<evidence type="ECO:0000313" key="2">
    <source>
        <dbReference type="EMBL" id="GAA4725569.1"/>
    </source>
</evidence>
<gene>
    <name evidence="2" type="ORF">GCM10023216_14840</name>
</gene>
<name>A0ABP8YBW5_9MICO</name>
<proteinExistence type="predicted"/>